<dbReference type="VEuPathDB" id="FungiDB:JI435_064900"/>
<sequence>MPQLFFSNLPELPREIIDRILRYWIAPQEITLGNDGTLVRYACSTDALAASLPPAICEEYWRVRYLSWLNDAKTFTNTSVFYLAHHILSQHPEARPHALRLPTQGTTIRLSDSVQALILTPHPLLRNHGLEKIILDFEASNYFEMFDVRLPPFDVPSEDDPQEQGIAFILQHCRDLTLVFDHAYRWAHPWLGVDHPNWQEARYRPRVCDMGKVIDMILEAGWRNGYLQHIGKITLEGGIQGWVRTKWERIFAEGVYEARNVRTVERPWEVYPPACECKSGCWEIGVKKMW</sequence>
<dbReference type="KEGG" id="pno:SNOG_06490"/>
<accession>A0A7U2F615</accession>
<keyword evidence="2" id="KW-1185">Reference proteome</keyword>
<protein>
    <submittedName>
        <fullName evidence="1">Uncharacterized protein</fullName>
    </submittedName>
</protein>
<name>A0A7U2F615_PHANO</name>
<dbReference type="OrthoDB" id="3797798at2759"/>
<gene>
    <name evidence="1" type="ORF">JI435_064900</name>
</gene>
<organism evidence="1 2">
    <name type="scientific">Phaeosphaeria nodorum (strain SN15 / ATCC MYA-4574 / FGSC 10173)</name>
    <name type="common">Glume blotch fungus</name>
    <name type="synonym">Parastagonospora nodorum</name>
    <dbReference type="NCBI Taxonomy" id="321614"/>
    <lineage>
        <taxon>Eukaryota</taxon>
        <taxon>Fungi</taxon>
        <taxon>Dikarya</taxon>
        <taxon>Ascomycota</taxon>
        <taxon>Pezizomycotina</taxon>
        <taxon>Dothideomycetes</taxon>
        <taxon>Pleosporomycetidae</taxon>
        <taxon>Pleosporales</taxon>
        <taxon>Pleosporineae</taxon>
        <taxon>Phaeosphaeriaceae</taxon>
        <taxon>Parastagonospora</taxon>
    </lineage>
</organism>
<dbReference type="AlphaFoldDB" id="A0A7U2F615"/>
<dbReference type="Proteomes" id="UP000663193">
    <property type="component" value="Chromosome 9"/>
</dbReference>
<evidence type="ECO:0000313" key="1">
    <source>
        <dbReference type="EMBL" id="QRC99156.1"/>
    </source>
</evidence>
<proteinExistence type="predicted"/>
<evidence type="ECO:0000313" key="2">
    <source>
        <dbReference type="Proteomes" id="UP000663193"/>
    </source>
</evidence>
<dbReference type="EMBL" id="CP069031">
    <property type="protein sequence ID" value="QRC99156.1"/>
    <property type="molecule type" value="Genomic_DNA"/>
</dbReference>
<dbReference type="RefSeq" id="XP_001796860.1">
    <property type="nucleotide sequence ID" value="XM_001796808.1"/>
</dbReference>
<reference evidence="2" key="1">
    <citation type="journal article" date="2021" name="BMC Genomics">
        <title>Chromosome-level genome assembly and manually-curated proteome of model necrotroph Parastagonospora nodorum Sn15 reveals a genome-wide trove of candidate effector homologs, and redundancy of virulence-related functions within an accessory chromosome.</title>
        <authorList>
            <person name="Bertazzoni S."/>
            <person name="Jones D.A.B."/>
            <person name="Phan H.T."/>
            <person name="Tan K.-C."/>
            <person name="Hane J.K."/>
        </authorList>
    </citation>
    <scope>NUCLEOTIDE SEQUENCE [LARGE SCALE GENOMIC DNA]</scope>
    <source>
        <strain evidence="2">SN15 / ATCC MYA-4574 / FGSC 10173)</strain>
    </source>
</reference>